<evidence type="ECO:0000256" key="2">
    <source>
        <dbReference type="ARBA" id="ARBA00022617"/>
    </source>
</evidence>
<dbReference type="PANTHER" id="PTHR24291">
    <property type="entry name" value="CYTOCHROME P450 FAMILY 4"/>
    <property type="match status" value="1"/>
</dbReference>
<dbReference type="SUPFAM" id="SSF48264">
    <property type="entry name" value="Cytochrome P450"/>
    <property type="match status" value="1"/>
</dbReference>
<dbReference type="EMBL" id="CP021744">
    <property type="protein sequence ID" value="ARZ71175.1"/>
    <property type="molecule type" value="Genomic_DNA"/>
</dbReference>
<dbReference type="PROSITE" id="PS00086">
    <property type="entry name" value="CYTOCHROME_P450"/>
    <property type="match status" value="1"/>
</dbReference>
<dbReference type="PRINTS" id="PR00385">
    <property type="entry name" value="P450"/>
</dbReference>
<dbReference type="OrthoDB" id="4746309at2"/>
<dbReference type="PANTHER" id="PTHR24291:SF50">
    <property type="entry name" value="BIFUNCTIONAL ALBAFLAVENONE MONOOXYGENASE_TERPENE SYNTHASE"/>
    <property type="match status" value="1"/>
</dbReference>
<dbReference type="GO" id="GO:0016705">
    <property type="term" value="F:oxidoreductase activity, acting on paired donors, with incorporation or reduction of molecular oxygen"/>
    <property type="evidence" value="ECO:0007669"/>
    <property type="project" value="InterPro"/>
</dbReference>
<evidence type="ECO:0000256" key="9">
    <source>
        <dbReference type="SAM" id="MobiDB-lite"/>
    </source>
</evidence>
<evidence type="ECO:0000256" key="4">
    <source>
        <dbReference type="ARBA" id="ARBA00023002"/>
    </source>
</evidence>
<dbReference type="InterPro" id="IPR036396">
    <property type="entry name" value="Cyt_P450_sf"/>
</dbReference>
<dbReference type="GO" id="GO:0004497">
    <property type="term" value="F:monooxygenase activity"/>
    <property type="evidence" value="ECO:0007669"/>
    <property type="project" value="UniProtKB-KW"/>
</dbReference>
<dbReference type="InterPro" id="IPR050196">
    <property type="entry name" value="Cytochrome_P450_Monoox"/>
</dbReference>
<protein>
    <recommendedName>
        <fullName evidence="12">Cytochrome P450</fullName>
    </recommendedName>
</protein>
<dbReference type="GO" id="GO:0005506">
    <property type="term" value="F:iron ion binding"/>
    <property type="evidence" value="ECO:0007669"/>
    <property type="project" value="InterPro"/>
</dbReference>
<evidence type="ECO:0000256" key="8">
    <source>
        <dbReference type="RuleBase" id="RU000461"/>
    </source>
</evidence>
<evidence type="ECO:0000256" key="5">
    <source>
        <dbReference type="ARBA" id="ARBA00023004"/>
    </source>
</evidence>
<dbReference type="Gene3D" id="1.10.630.10">
    <property type="entry name" value="Cytochrome P450"/>
    <property type="match status" value="1"/>
</dbReference>
<evidence type="ECO:0000313" key="10">
    <source>
        <dbReference type="EMBL" id="ARZ71175.1"/>
    </source>
</evidence>
<dbReference type="PRINTS" id="PR00465">
    <property type="entry name" value="EP450IV"/>
</dbReference>
<dbReference type="CDD" id="cd11049">
    <property type="entry name" value="CYP170A1-like"/>
    <property type="match status" value="1"/>
</dbReference>
<dbReference type="InterPro" id="IPR002403">
    <property type="entry name" value="Cyt_P450_E_grp-IV"/>
</dbReference>
<keyword evidence="6 8" id="KW-0503">Monooxygenase</keyword>
<dbReference type="Pfam" id="PF00067">
    <property type="entry name" value="p450"/>
    <property type="match status" value="1"/>
</dbReference>
<dbReference type="InterPro" id="IPR017972">
    <property type="entry name" value="Cyt_P450_CS"/>
</dbReference>
<gene>
    <name evidence="10" type="ORF">SMD11_5596</name>
</gene>
<reference evidence="10 11" key="1">
    <citation type="submission" date="2017-06" db="EMBL/GenBank/DDBJ databases">
        <title>Streptomyces albireticuli Genome sequencing and assembly.</title>
        <authorList>
            <person name="Wang Y."/>
            <person name="Du B."/>
            <person name="Ding Y."/>
            <person name="Liu H."/>
            <person name="Hou Q."/>
            <person name="Liu K."/>
            <person name="Yao L."/>
            <person name="Wang C."/>
        </authorList>
    </citation>
    <scope>NUCLEOTIDE SEQUENCE [LARGE SCALE GENOMIC DNA]</scope>
    <source>
        <strain evidence="10 11">MDJK11</strain>
    </source>
</reference>
<dbReference type="AlphaFoldDB" id="A0A1Z2LA47"/>
<feature type="binding site" description="axial binding residue" evidence="7">
    <location>
        <position position="457"/>
    </location>
    <ligand>
        <name>heme</name>
        <dbReference type="ChEBI" id="CHEBI:30413"/>
    </ligand>
    <ligandPart>
        <name>Fe</name>
        <dbReference type="ChEBI" id="CHEBI:18248"/>
    </ligandPart>
</feature>
<dbReference type="Proteomes" id="UP000195755">
    <property type="component" value="Chromosome"/>
</dbReference>
<evidence type="ECO:0000313" key="11">
    <source>
        <dbReference type="Proteomes" id="UP000195755"/>
    </source>
</evidence>
<name>A0A1Z2LA47_9ACTN</name>
<dbReference type="RefSeq" id="WP_087929021.1">
    <property type="nucleotide sequence ID" value="NZ_CP021744.1"/>
</dbReference>
<comment type="similarity">
    <text evidence="1 8">Belongs to the cytochrome P450 family.</text>
</comment>
<feature type="compositionally biased region" description="Pro residues" evidence="9">
    <location>
        <begin position="64"/>
        <end position="77"/>
    </location>
</feature>
<dbReference type="GO" id="GO:0020037">
    <property type="term" value="F:heme binding"/>
    <property type="evidence" value="ECO:0007669"/>
    <property type="project" value="InterPro"/>
</dbReference>
<evidence type="ECO:0000256" key="6">
    <source>
        <dbReference type="ARBA" id="ARBA00023033"/>
    </source>
</evidence>
<keyword evidence="4 8" id="KW-0560">Oxidoreductase</keyword>
<comment type="cofactor">
    <cofactor evidence="7">
        <name>heme</name>
        <dbReference type="ChEBI" id="CHEBI:30413"/>
    </cofactor>
</comment>
<accession>A0A1Z2LA47</accession>
<keyword evidence="3 7" id="KW-0479">Metal-binding</keyword>
<evidence type="ECO:0000256" key="1">
    <source>
        <dbReference type="ARBA" id="ARBA00010617"/>
    </source>
</evidence>
<proteinExistence type="inferred from homology"/>
<keyword evidence="5 7" id="KW-0408">Iron</keyword>
<dbReference type="InterPro" id="IPR001128">
    <property type="entry name" value="Cyt_P450"/>
</dbReference>
<dbReference type="KEGG" id="salj:SMD11_5596"/>
<organism evidence="10 11">
    <name type="scientific">Streptomyces albireticuli</name>
    <dbReference type="NCBI Taxonomy" id="1940"/>
    <lineage>
        <taxon>Bacteria</taxon>
        <taxon>Bacillati</taxon>
        <taxon>Actinomycetota</taxon>
        <taxon>Actinomycetes</taxon>
        <taxon>Kitasatosporales</taxon>
        <taxon>Streptomycetaceae</taxon>
        <taxon>Streptomyces</taxon>
    </lineage>
</organism>
<feature type="region of interest" description="Disordered" evidence="9">
    <location>
        <begin position="1"/>
        <end position="77"/>
    </location>
</feature>
<evidence type="ECO:0008006" key="12">
    <source>
        <dbReference type="Google" id="ProtNLM"/>
    </source>
</evidence>
<evidence type="ECO:0000256" key="7">
    <source>
        <dbReference type="PIRSR" id="PIRSR602403-1"/>
    </source>
</evidence>
<sequence length="513" mass="55527">MGTCQEGNGKDGSREDPGARGRGGEPEGRPGEDHGSGREAGLRTGRESERGTGPESGRSGGPAGAPPPAPRAAPPVPGAWPVAGHALSMMRSPLDFVTSLAAHGDVVRLRLGPLPVHAVTHPELVQRVLVDDARHFERGRLFEKAALFFGGGVGTVSGAAHVKQRRTLQPAFQRGKVADYTPLVREAVEEAVARWRPGQVLPVTDVMNDLSFAMLTNTLFTVGFTREAAAAVQRSVPVLLRGAMVRTILPEWWTRLPTPGNRRFTRAIDDMGEAVDGAIAAYRGEGKDHGDLLSMLLALRDENGAGLTDRQIHDQVINFAIAGIETTGATLAWLFHELGRDPEAEARVHEELDTVLGGRPPRHEDLPALKFTGRVVMEVLRLYAVWMFTRRTLAPVRLGDVVIPAGGEVLYSPYALHHDARWFPAPDTFDPDRWLTARSAALPKGAFIPFGAGAHKCIGNTYAFTEALVAAAVICQRWRLCPIPGTRVRKTATIDVHPDHLPMTVEPREPATR</sequence>
<feature type="compositionally biased region" description="Basic and acidic residues" evidence="9">
    <location>
        <begin position="8"/>
        <end position="52"/>
    </location>
</feature>
<keyword evidence="2 7" id="KW-0349">Heme</keyword>
<evidence type="ECO:0000256" key="3">
    <source>
        <dbReference type="ARBA" id="ARBA00022723"/>
    </source>
</evidence>